<keyword evidence="4" id="KW-1185">Reference proteome</keyword>
<sequence>MAAANKKIHIELIRKEPEDYKKLGSSVRKDVAKKIDKLADNPFAGDSLGNKDNIDLTGYYKLYACDKKIRIVYRLITPERVEIIEIGGIGKRDTMAIYKTIGKRIKNHIEKPQT</sequence>
<reference evidence="3 4" key="1">
    <citation type="submission" date="2013-08" db="EMBL/GenBank/DDBJ databases">
        <authorList>
            <person name="Durkin A.S."/>
            <person name="Haft D.R."/>
            <person name="McCorrison J."/>
            <person name="Torralba M."/>
            <person name="Gillis M."/>
            <person name="Haft D.H."/>
            <person name="Methe B."/>
            <person name="Sutton G."/>
            <person name="Nelson K.E."/>
        </authorList>
    </citation>
    <scope>NUCLEOTIDE SEQUENCE [LARGE SCALE GENOMIC DNA]</scope>
    <source>
        <strain evidence="2 4">ATCC 35536</strain>
        <strain evidence="1 3">VPI DR56BR1116</strain>
    </source>
</reference>
<protein>
    <submittedName>
        <fullName evidence="1">Toxin-antitoxin system, toxin component, RelE family</fullName>
    </submittedName>
</protein>
<dbReference type="eggNOG" id="COG2026">
    <property type="taxonomic scope" value="Bacteria"/>
</dbReference>
<gene>
    <name evidence="2" type="ORF">HMPREF0860_1283</name>
    <name evidence="1" type="ORF">HMPREF1325_1905</name>
</gene>
<dbReference type="RefSeq" id="WP_021329764.1">
    <property type="nucleotide sequence ID" value="NZ_AUZJ01000014.1"/>
</dbReference>
<dbReference type="SUPFAM" id="SSF143011">
    <property type="entry name" value="RelE-like"/>
    <property type="match status" value="1"/>
</dbReference>
<dbReference type="Proteomes" id="UP000016646">
    <property type="component" value="Unassembled WGS sequence"/>
</dbReference>
<evidence type="ECO:0000313" key="1">
    <source>
        <dbReference type="EMBL" id="ERF61220.1"/>
    </source>
</evidence>
<dbReference type="InterPro" id="IPR035093">
    <property type="entry name" value="RelE/ParE_toxin_dom_sf"/>
</dbReference>
<dbReference type="AlphaFoldDB" id="U2MZV5"/>
<comment type="caution">
    <text evidence="1">The sequence shown here is derived from an EMBL/GenBank/DDBJ whole genome shotgun (WGS) entry which is preliminary data.</text>
</comment>
<evidence type="ECO:0000313" key="4">
    <source>
        <dbReference type="Proteomes" id="UP000016646"/>
    </source>
</evidence>
<dbReference type="Gene3D" id="3.30.2310.20">
    <property type="entry name" value="RelE-like"/>
    <property type="match status" value="1"/>
</dbReference>
<evidence type="ECO:0000313" key="3">
    <source>
        <dbReference type="Proteomes" id="UP000016412"/>
    </source>
</evidence>
<proteinExistence type="predicted"/>
<dbReference type="EMBL" id="AUZJ01000014">
    <property type="protein sequence ID" value="ERF61220.1"/>
    <property type="molecule type" value="Genomic_DNA"/>
</dbReference>
<dbReference type="OrthoDB" id="361746at2"/>
<evidence type="ECO:0000313" key="2">
    <source>
        <dbReference type="EMBL" id="ERK04734.1"/>
    </source>
</evidence>
<accession>U2MZV5</accession>
<dbReference type="STRING" id="1125725.HMPREF1325_1905"/>
<dbReference type="EMBL" id="AVQI01000016">
    <property type="protein sequence ID" value="ERK04734.1"/>
    <property type="molecule type" value="Genomic_DNA"/>
</dbReference>
<name>U2MZV5_TRESO</name>
<dbReference type="PATRIC" id="fig|1125725.3.peg.718"/>
<organism evidence="1 3">
    <name type="scientific">Treponema socranskii subsp. socranskii VPI DR56BR1116 = ATCC 35536</name>
    <dbReference type="NCBI Taxonomy" id="1125725"/>
    <lineage>
        <taxon>Bacteria</taxon>
        <taxon>Pseudomonadati</taxon>
        <taxon>Spirochaetota</taxon>
        <taxon>Spirochaetia</taxon>
        <taxon>Spirochaetales</taxon>
        <taxon>Treponemataceae</taxon>
        <taxon>Treponema</taxon>
    </lineage>
</organism>
<dbReference type="Proteomes" id="UP000016412">
    <property type="component" value="Unassembled WGS sequence"/>
</dbReference>